<dbReference type="RefSeq" id="XP_031023517.1">
    <property type="nucleotide sequence ID" value="XM_031170522.1"/>
</dbReference>
<dbReference type="Gene3D" id="3.50.50.60">
    <property type="entry name" value="FAD/NAD(P)-binding domain"/>
    <property type="match status" value="1"/>
</dbReference>
<dbReference type="SUPFAM" id="SSF54373">
    <property type="entry name" value="FAD-linked reductases, C-terminal domain"/>
    <property type="match status" value="1"/>
</dbReference>
<dbReference type="EMBL" id="QEAO01000032">
    <property type="protein sequence ID" value="TPX32274.1"/>
    <property type="molecule type" value="Genomic_DNA"/>
</dbReference>
<dbReference type="InterPro" id="IPR012132">
    <property type="entry name" value="GMC_OxRdtase"/>
</dbReference>
<dbReference type="Pfam" id="PF00732">
    <property type="entry name" value="GMC_oxred_N"/>
    <property type="match status" value="1"/>
</dbReference>
<evidence type="ECO:0000259" key="6">
    <source>
        <dbReference type="PROSITE" id="PS00624"/>
    </source>
</evidence>
<keyword evidence="3" id="KW-0285">Flavoprotein</keyword>
<dbReference type="InterPro" id="IPR007867">
    <property type="entry name" value="GMC_OxRtase_C"/>
</dbReference>
<evidence type="ECO:0000256" key="5">
    <source>
        <dbReference type="PIRSR" id="PIRSR000137-2"/>
    </source>
</evidence>
<dbReference type="GO" id="GO:0050660">
    <property type="term" value="F:flavin adenine dinucleotide binding"/>
    <property type="evidence" value="ECO:0007669"/>
    <property type="project" value="InterPro"/>
</dbReference>
<feature type="domain" description="Glucose-methanol-choline oxidoreductase N-terminal" evidence="6">
    <location>
        <begin position="292"/>
        <end position="306"/>
    </location>
</feature>
<gene>
    <name evidence="7" type="ORF">SmJEL517_g04594</name>
</gene>
<comment type="caution">
    <text evidence="7">The sequence shown here is derived from an EMBL/GenBank/DDBJ whole genome shotgun (WGS) entry which is preliminary data.</text>
</comment>
<dbReference type="STRING" id="1806994.A0A507C2G4"/>
<evidence type="ECO:0000256" key="2">
    <source>
        <dbReference type="ARBA" id="ARBA00010790"/>
    </source>
</evidence>
<evidence type="ECO:0000256" key="4">
    <source>
        <dbReference type="ARBA" id="ARBA00022827"/>
    </source>
</evidence>
<reference evidence="7 8" key="1">
    <citation type="journal article" date="2019" name="Sci. Rep.">
        <title>Comparative genomics of chytrid fungi reveal insights into the obligate biotrophic and pathogenic lifestyle of Synchytrium endobioticum.</title>
        <authorList>
            <person name="van de Vossenberg B.T.L.H."/>
            <person name="Warris S."/>
            <person name="Nguyen H.D.T."/>
            <person name="van Gent-Pelzer M.P.E."/>
            <person name="Joly D.L."/>
            <person name="van de Geest H.C."/>
            <person name="Bonants P.J.M."/>
            <person name="Smith D.S."/>
            <person name="Levesque C.A."/>
            <person name="van der Lee T.A.J."/>
        </authorList>
    </citation>
    <scope>NUCLEOTIDE SEQUENCE [LARGE SCALE GENOMIC DNA]</scope>
    <source>
        <strain evidence="7 8">JEL517</strain>
    </source>
</reference>
<evidence type="ECO:0000313" key="7">
    <source>
        <dbReference type="EMBL" id="TPX32274.1"/>
    </source>
</evidence>
<dbReference type="PANTHER" id="PTHR11552">
    <property type="entry name" value="GLUCOSE-METHANOL-CHOLINE GMC OXIDOREDUCTASE"/>
    <property type="match status" value="1"/>
</dbReference>
<dbReference type="GeneID" id="42005819"/>
<name>A0A507C2G4_9FUNG</name>
<comment type="cofactor">
    <cofactor evidence="1 5">
        <name>FAD</name>
        <dbReference type="ChEBI" id="CHEBI:57692"/>
    </cofactor>
</comment>
<evidence type="ECO:0000313" key="8">
    <source>
        <dbReference type="Proteomes" id="UP000319731"/>
    </source>
</evidence>
<comment type="similarity">
    <text evidence="2">Belongs to the GMC oxidoreductase family.</text>
</comment>
<protein>
    <recommendedName>
        <fullName evidence="6">Glucose-methanol-choline oxidoreductase N-terminal domain-containing protein</fullName>
    </recommendedName>
</protein>
<organism evidence="7 8">
    <name type="scientific">Synchytrium microbalum</name>
    <dbReference type="NCBI Taxonomy" id="1806994"/>
    <lineage>
        <taxon>Eukaryota</taxon>
        <taxon>Fungi</taxon>
        <taxon>Fungi incertae sedis</taxon>
        <taxon>Chytridiomycota</taxon>
        <taxon>Chytridiomycota incertae sedis</taxon>
        <taxon>Chytridiomycetes</taxon>
        <taxon>Synchytriales</taxon>
        <taxon>Synchytriaceae</taxon>
        <taxon>Synchytrium</taxon>
    </lineage>
</organism>
<dbReference type="Proteomes" id="UP000319731">
    <property type="component" value="Unassembled WGS sequence"/>
</dbReference>
<dbReference type="PIRSF" id="PIRSF000137">
    <property type="entry name" value="Alcohol_oxidase"/>
    <property type="match status" value="1"/>
</dbReference>
<dbReference type="PANTHER" id="PTHR11552:SF147">
    <property type="entry name" value="CHOLINE DEHYDROGENASE, MITOCHONDRIAL"/>
    <property type="match status" value="1"/>
</dbReference>
<dbReference type="AlphaFoldDB" id="A0A507C2G4"/>
<dbReference type="InterPro" id="IPR000172">
    <property type="entry name" value="GMC_OxRdtase_N"/>
</dbReference>
<evidence type="ECO:0000256" key="1">
    <source>
        <dbReference type="ARBA" id="ARBA00001974"/>
    </source>
</evidence>
<keyword evidence="4 5" id="KW-0274">FAD</keyword>
<feature type="binding site" evidence="5">
    <location>
        <position position="89"/>
    </location>
    <ligand>
        <name>FAD</name>
        <dbReference type="ChEBI" id="CHEBI:57692"/>
    </ligand>
</feature>
<dbReference type="InterPro" id="IPR036188">
    <property type="entry name" value="FAD/NAD-bd_sf"/>
</dbReference>
<sequence>MASQQSYDVIVVGAGSAGCVVANRLSEDRHLQVLLIEAGPDHNNNFPGAIINLPGGYAQIQTGQYDWNFYTEKQPATRSRVHFWPRGKVMGGCSSINAMLWVRCNPEDYDEWSRDLGLDGWGWSTVERYYKKLEKYSIPTEELDPGCHGFDGPLGISRTGGGIVNPLSTAYVKAAAQAGIGLGKDGVTDPTAPKSAAQLSPFGIDYNGKTQFGSGISQTTVYEGDRMTTARGYIWPLMDKKAKTYRSNLTVMTGVQVTKVLFEGTKTVGVAYEVNKKQQVIKCRKEVVLCAGAVQTPQILMLSGVGAKAELAQHGIPVVADVPGVGKNLQDHLFAASPFLDHSGNAYVDGEVGLLATGLYQYLKNRTGVLTTSAVQALSFFSTEGYLNRLPKLNRTRPPPPNMEIHFVPATFGPDMVKLFKFATTVVEPLGEVKANQKFDMKSLREKSHLIRISEKGGSVPRFVFPLVSLIKPQSRGTISLKSSNPFDAPVIDPQYFSVQADVDDMVDAYAQMRVVMDLITKNGYKMQEWTDEGIVDEVVRVQGVSREEAFKSRAYMEEQIRRTSVTIYHPVGTCKMATSDDPMGVVDTHCRVRGVSGLRVVDASVIPIITAGNTNGPAIVVAEVASDLIKGDLNANAYTTSRL</sequence>
<accession>A0A507C2G4</accession>
<dbReference type="Pfam" id="PF05199">
    <property type="entry name" value="GMC_oxred_C"/>
    <property type="match status" value="1"/>
</dbReference>
<dbReference type="Gene3D" id="3.30.560.10">
    <property type="entry name" value="Glucose Oxidase, domain 3"/>
    <property type="match status" value="1"/>
</dbReference>
<dbReference type="PROSITE" id="PS00624">
    <property type="entry name" value="GMC_OXRED_2"/>
    <property type="match status" value="1"/>
</dbReference>
<keyword evidence="8" id="KW-1185">Reference proteome</keyword>
<evidence type="ECO:0000256" key="3">
    <source>
        <dbReference type="ARBA" id="ARBA00022630"/>
    </source>
</evidence>
<feature type="binding site" evidence="5">
    <location>
        <position position="257"/>
    </location>
    <ligand>
        <name>FAD</name>
        <dbReference type="ChEBI" id="CHEBI:57692"/>
    </ligand>
</feature>
<dbReference type="GO" id="GO:0016614">
    <property type="term" value="F:oxidoreductase activity, acting on CH-OH group of donors"/>
    <property type="evidence" value="ECO:0007669"/>
    <property type="project" value="InterPro"/>
</dbReference>
<proteinExistence type="inferred from homology"/>
<dbReference type="SUPFAM" id="SSF51905">
    <property type="entry name" value="FAD/NAD(P)-binding domain"/>
    <property type="match status" value="1"/>
</dbReference>
<dbReference type="OrthoDB" id="269227at2759"/>